<proteinExistence type="predicted"/>
<gene>
    <name evidence="1" type="ORF">AFM12_12575</name>
</gene>
<evidence type="ECO:0000313" key="2">
    <source>
        <dbReference type="Proteomes" id="UP000050454"/>
    </source>
</evidence>
<name>A0A0P7BC85_9BACT</name>
<sequence>MSISFACSKSGTKALEQGDYYNAVLQAVDKLKKDVDNEKSLEVLPQAYAYASEELMADINNAKQANQQFRYERVLDGYSKLNNMHDLISRCVSCRREVSPRSYFKEAEEARELAAEERYTYANSMLEKGTIESGRDAFESFQILFDFAPNFKDVRTKMDEALDAGSYHVVVEQPKVNSRVYKISNEYFQDRIDEFLRENKRLNKFIRFYSPAEAKTVELRPDHVIRLDFVDFVVGETLVERSEKTVTSEDSVKTGTATIRGKSVDVYDKVTATLSQNRKIVNSKGILSMEIIDFQTDRILDKKEFPGEFTWVNEWASFNGDERALTEDELAMSKMKEELPPPPQQLFVEFCKPIYDQFTREVRRFYDRY</sequence>
<protein>
    <submittedName>
        <fullName evidence="1">Uncharacterized protein</fullName>
    </submittedName>
</protein>
<organism evidence="1 2">
    <name type="scientific">Jiulongibacter sediminis</name>
    <dbReference type="NCBI Taxonomy" id="1605367"/>
    <lineage>
        <taxon>Bacteria</taxon>
        <taxon>Pseudomonadati</taxon>
        <taxon>Bacteroidota</taxon>
        <taxon>Cytophagia</taxon>
        <taxon>Cytophagales</taxon>
        <taxon>Leadbetterellaceae</taxon>
        <taxon>Jiulongibacter</taxon>
    </lineage>
</organism>
<dbReference type="Proteomes" id="UP000050454">
    <property type="component" value="Unassembled WGS sequence"/>
</dbReference>
<evidence type="ECO:0000313" key="1">
    <source>
        <dbReference type="EMBL" id="KPM48165.1"/>
    </source>
</evidence>
<keyword evidence="2" id="KW-1185">Reference proteome</keyword>
<dbReference type="PATRIC" id="fig|1605367.3.peg.3924"/>
<dbReference type="EMBL" id="LGTQ01000009">
    <property type="protein sequence ID" value="KPM48165.1"/>
    <property type="molecule type" value="Genomic_DNA"/>
</dbReference>
<dbReference type="STRING" id="1605367.AFM12_12575"/>
<dbReference type="AlphaFoldDB" id="A0A0P7BC85"/>
<accession>A0A0P7BC85</accession>
<comment type="caution">
    <text evidence="1">The sequence shown here is derived from an EMBL/GenBank/DDBJ whole genome shotgun (WGS) entry which is preliminary data.</text>
</comment>
<reference evidence="1 2" key="1">
    <citation type="submission" date="2015-07" db="EMBL/GenBank/DDBJ databases">
        <title>The draft genome sequence of Leadbetterella sp. JN14-9.</title>
        <authorList>
            <person name="Liu Y."/>
            <person name="Du J."/>
            <person name="Shao Z."/>
        </authorList>
    </citation>
    <scope>NUCLEOTIDE SEQUENCE [LARGE SCALE GENOMIC DNA]</scope>
    <source>
        <strain evidence="1 2">JN14-9</strain>
    </source>
</reference>